<accession>A0A6J4SND7</accession>
<reference evidence="1" key="1">
    <citation type="submission" date="2020-02" db="EMBL/GenBank/DDBJ databases">
        <authorList>
            <person name="Meier V. D."/>
        </authorList>
    </citation>
    <scope>NUCLEOTIDE SEQUENCE</scope>
    <source>
        <strain evidence="1">AVDCRST_MAG67</strain>
    </source>
</reference>
<dbReference type="EMBL" id="CADCVQ010000077">
    <property type="protein sequence ID" value="CAA9499133.1"/>
    <property type="molecule type" value="Genomic_DNA"/>
</dbReference>
<dbReference type="AlphaFoldDB" id="A0A6J4SND7"/>
<organism evidence="1">
    <name type="scientific">uncultured Solirubrobacteraceae bacterium</name>
    <dbReference type="NCBI Taxonomy" id="1162706"/>
    <lineage>
        <taxon>Bacteria</taxon>
        <taxon>Bacillati</taxon>
        <taxon>Actinomycetota</taxon>
        <taxon>Thermoleophilia</taxon>
        <taxon>Solirubrobacterales</taxon>
        <taxon>Solirubrobacteraceae</taxon>
        <taxon>environmental samples</taxon>
    </lineage>
</organism>
<proteinExistence type="predicted"/>
<name>A0A6J4SND7_9ACTN</name>
<gene>
    <name evidence="1" type="ORF">AVDCRST_MAG67-1734</name>
</gene>
<protein>
    <submittedName>
        <fullName evidence="1">Uncharacterized protein</fullName>
    </submittedName>
</protein>
<evidence type="ECO:0000313" key="1">
    <source>
        <dbReference type="EMBL" id="CAA9499133.1"/>
    </source>
</evidence>
<sequence>MSAWVQTASRNFTARHEERDEDDVAAVLDLLEDTRERIGPLFSRLPDEVTVILHASALELDLAQPFLPVVRRLTNPAARRYLAGWAGSGALHALAPRLLAERAANVEGSREMLALTPAALYVQLAVAQCNPALPPPWSPRSTVRAARWAWLLAGAAQWFSGQTGHARAAIARRLREGDRPDFPPSLRDAALLGGTVIDLVAREEGAPTAVRLACALPRGGPREALVSVFHGRAMVHTEGTWRAHLARMAGR</sequence>